<reference evidence="3" key="1">
    <citation type="submission" date="2018-01" db="EMBL/GenBank/DDBJ databases">
        <authorList>
            <person name="Regsiter A."/>
            <person name="William W."/>
        </authorList>
    </citation>
    <scope>NUCLEOTIDE SEQUENCE</scope>
    <source>
        <strain evidence="3">TRIP AH-1</strain>
    </source>
</reference>
<dbReference type="Gene3D" id="2.10.260.10">
    <property type="match status" value="1"/>
</dbReference>
<evidence type="ECO:0000259" key="2">
    <source>
        <dbReference type="PROSITE" id="PS51740"/>
    </source>
</evidence>
<sequence>MHSVTVSPKYQVVIPKSVREALKLKPGQKMQVVEFAGRIELIPERDIKELRGFLKGINTEFKREEDRV</sequence>
<protein>
    <submittedName>
        <fullName evidence="3">Transcriptional regulator, AbrB family</fullName>
    </submittedName>
</protein>
<evidence type="ECO:0000256" key="1">
    <source>
        <dbReference type="PROSITE-ProRule" id="PRU01076"/>
    </source>
</evidence>
<dbReference type="Pfam" id="PF04014">
    <property type="entry name" value="MazE_antitoxin"/>
    <property type="match status" value="1"/>
</dbReference>
<gene>
    <name evidence="3" type="ORF">PITCH_A2180004</name>
</gene>
<dbReference type="InterPro" id="IPR037914">
    <property type="entry name" value="SpoVT-AbrB_sf"/>
</dbReference>
<proteinExistence type="predicted"/>
<dbReference type="SUPFAM" id="SSF89447">
    <property type="entry name" value="AbrB/MazE/MraZ-like"/>
    <property type="match status" value="1"/>
</dbReference>
<name>A0A445MXM4_9BACT</name>
<dbReference type="SMART" id="SM00966">
    <property type="entry name" value="SpoVT_AbrB"/>
    <property type="match status" value="1"/>
</dbReference>
<keyword evidence="1" id="KW-0238">DNA-binding</keyword>
<evidence type="ECO:0000313" key="3">
    <source>
        <dbReference type="EMBL" id="SPD74225.1"/>
    </source>
</evidence>
<organism evidence="3">
    <name type="scientific">uncultured Desulfobacterium sp</name>
    <dbReference type="NCBI Taxonomy" id="201089"/>
    <lineage>
        <taxon>Bacteria</taxon>
        <taxon>Pseudomonadati</taxon>
        <taxon>Thermodesulfobacteriota</taxon>
        <taxon>Desulfobacteria</taxon>
        <taxon>Desulfobacterales</taxon>
        <taxon>Desulfobacteriaceae</taxon>
        <taxon>Desulfobacterium</taxon>
        <taxon>environmental samples</taxon>
    </lineage>
</organism>
<dbReference type="PROSITE" id="PS51740">
    <property type="entry name" value="SPOVT_ABRB"/>
    <property type="match status" value="1"/>
</dbReference>
<dbReference type="InterPro" id="IPR007159">
    <property type="entry name" value="SpoVT-AbrB_dom"/>
</dbReference>
<dbReference type="NCBIfam" id="TIGR01439">
    <property type="entry name" value="lp_hng_hel_AbrB"/>
    <property type="match status" value="1"/>
</dbReference>
<accession>A0A445MXM4</accession>
<dbReference type="AlphaFoldDB" id="A0A445MXM4"/>
<dbReference type="GO" id="GO:0003677">
    <property type="term" value="F:DNA binding"/>
    <property type="evidence" value="ECO:0007669"/>
    <property type="project" value="UniProtKB-UniRule"/>
</dbReference>
<dbReference type="EMBL" id="OJIN01000133">
    <property type="protein sequence ID" value="SPD74225.1"/>
    <property type="molecule type" value="Genomic_DNA"/>
</dbReference>
<feature type="domain" description="SpoVT-AbrB" evidence="2">
    <location>
        <begin position="1"/>
        <end position="46"/>
    </location>
</feature>